<sequence length="202" mass="21723">MARRSWHKSVDTRAEILDEAERQLQAAGYADMTIGSIAKALGMSPANIFKNFGNKAGLIDAVALRWVMELDAAIETTADIPSPSDRLRALAHLILKTHLARGETPARLAILIGLGSTPPPSALAFFQRLLERLEQLIGDGVAAGEFAPCDGAITASAVCDCLITILDPAAVVRGRTIFTVEEMTRKCDQLIDFVIRGLSLRA</sequence>
<dbReference type="PROSITE" id="PS50977">
    <property type="entry name" value="HTH_TETR_2"/>
    <property type="match status" value="1"/>
</dbReference>
<dbReference type="AlphaFoldDB" id="A0A1I4WQ50"/>
<dbReference type="PANTHER" id="PTHR30055:SF151">
    <property type="entry name" value="TRANSCRIPTIONAL REGULATORY PROTEIN"/>
    <property type="match status" value="1"/>
</dbReference>
<accession>A0A1I4WQ50</accession>
<dbReference type="InterPro" id="IPR041478">
    <property type="entry name" value="TetR_C_27"/>
</dbReference>
<keyword evidence="1" id="KW-0805">Transcription regulation</keyword>
<dbReference type="SUPFAM" id="SSF48498">
    <property type="entry name" value="Tetracyclin repressor-like, C-terminal domain"/>
    <property type="match status" value="1"/>
</dbReference>
<dbReference type="InterPro" id="IPR050109">
    <property type="entry name" value="HTH-type_TetR-like_transc_reg"/>
</dbReference>
<comment type="caution">
    <text evidence="6">The sequence shown here is derived from an EMBL/GenBank/DDBJ whole genome shotgun (WGS) entry which is preliminary data.</text>
</comment>
<evidence type="ECO:0000259" key="5">
    <source>
        <dbReference type="PROSITE" id="PS50977"/>
    </source>
</evidence>
<evidence type="ECO:0000313" key="6">
    <source>
        <dbReference type="EMBL" id="PKR87281.1"/>
    </source>
</evidence>
<evidence type="ECO:0000313" key="7">
    <source>
        <dbReference type="Proteomes" id="UP000233491"/>
    </source>
</evidence>
<dbReference type="InterPro" id="IPR036271">
    <property type="entry name" value="Tet_transcr_reg_TetR-rel_C_sf"/>
</dbReference>
<dbReference type="GO" id="GO:0003700">
    <property type="term" value="F:DNA-binding transcription factor activity"/>
    <property type="evidence" value="ECO:0007669"/>
    <property type="project" value="TreeGrafter"/>
</dbReference>
<dbReference type="GO" id="GO:0000976">
    <property type="term" value="F:transcription cis-regulatory region binding"/>
    <property type="evidence" value="ECO:0007669"/>
    <property type="project" value="TreeGrafter"/>
</dbReference>
<dbReference type="PRINTS" id="PR00455">
    <property type="entry name" value="HTHTETR"/>
</dbReference>
<evidence type="ECO:0000256" key="2">
    <source>
        <dbReference type="ARBA" id="ARBA00023125"/>
    </source>
</evidence>
<dbReference type="Gene3D" id="1.10.357.10">
    <property type="entry name" value="Tetracycline Repressor, domain 2"/>
    <property type="match status" value="1"/>
</dbReference>
<proteinExistence type="predicted"/>
<feature type="DNA-binding region" description="H-T-H motif" evidence="4">
    <location>
        <begin position="33"/>
        <end position="52"/>
    </location>
</feature>
<dbReference type="Pfam" id="PF00440">
    <property type="entry name" value="TetR_N"/>
    <property type="match status" value="1"/>
</dbReference>
<dbReference type="EMBL" id="PJNW01000021">
    <property type="protein sequence ID" value="PKR87281.1"/>
    <property type="molecule type" value="Genomic_DNA"/>
</dbReference>
<feature type="domain" description="HTH tetR-type" evidence="5">
    <location>
        <begin position="10"/>
        <end position="70"/>
    </location>
</feature>
<reference evidence="6 7" key="1">
    <citation type="submission" date="2017-12" db="EMBL/GenBank/DDBJ databases">
        <title>Anaerobic carbon monoxide metabolism by Pleomorphomonas carboxyditropha sp. nov., a new mesophilic hydrogenogenic carboxidotroph.</title>
        <authorList>
            <person name="Esquivel-Elizondo S."/>
            <person name="Krajmalnik-Brown R."/>
        </authorList>
    </citation>
    <scope>NUCLEOTIDE SEQUENCE [LARGE SCALE GENOMIC DNA]</scope>
    <source>
        <strain evidence="6 7">R5-392</strain>
    </source>
</reference>
<name>A0A1I4WQ50_9HYPH</name>
<dbReference type="OrthoDB" id="9802802at2"/>
<dbReference type="SUPFAM" id="SSF46689">
    <property type="entry name" value="Homeodomain-like"/>
    <property type="match status" value="1"/>
</dbReference>
<gene>
    <name evidence="6" type="ORF">CXZ10_20500</name>
</gene>
<dbReference type="Proteomes" id="UP000233491">
    <property type="component" value="Unassembled WGS sequence"/>
</dbReference>
<evidence type="ECO:0000256" key="3">
    <source>
        <dbReference type="ARBA" id="ARBA00023163"/>
    </source>
</evidence>
<dbReference type="Gene3D" id="1.10.10.60">
    <property type="entry name" value="Homeodomain-like"/>
    <property type="match status" value="1"/>
</dbReference>
<dbReference type="PANTHER" id="PTHR30055">
    <property type="entry name" value="HTH-TYPE TRANSCRIPTIONAL REGULATOR RUTR"/>
    <property type="match status" value="1"/>
</dbReference>
<dbReference type="Pfam" id="PF17935">
    <property type="entry name" value="TetR_C_27"/>
    <property type="match status" value="1"/>
</dbReference>
<dbReference type="RefSeq" id="WP_101291238.1">
    <property type="nucleotide sequence ID" value="NZ_FOUQ01000020.1"/>
</dbReference>
<organism evidence="6 7">
    <name type="scientific">Pleomorphomonas diazotrophica</name>
    <dbReference type="NCBI Taxonomy" id="1166257"/>
    <lineage>
        <taxon>Bacteria</taxon>
        <taxon>Pseudomonadati</taxon>
        <taxon>Pseudomonadota</taxon>
        <taxon>Alphaproteobacteria</taxon>
        <taxon>Hyphomicrobiales</taxon>
        <taxon>Pleomorphomonadaceae</taxon>
        <taxon>Pleomorphomonas</taxon>
    </lineage>
</organism>
<keyword evidence="2 4" id="KW-0238">DNA-binding</keyword>
<evidence type="ECO:0000256" key="4">
    <source>
        <dbReference type="PROSITE-ProRule" id="PRU00335"/>
    </source>
</evidence>
<dbReference type="InterPro" id="IPR001647">
    <property type="entry name" value="HTH_TetR"/>
</dbReference>
<keyword evidence="3" id="KW-0804">Transcription</keyword>
<evidence type="ECO:0000256" key="1">
    <source>
        <dbReference type="ARBA" id="ARBA00023015"/>
    </source>
</evidence>
<keyword evidence="7" id="KW-1185">Reference proteome</keyword>
<protein>
    <recommendedName>
        <fullName evidence="5">HTH tetR-type domain-containing protein</fullName>
    </recommendedName>
</protein>
<dbReference type="InterPro" id="IPR009057">
    <property type="entry name" value="Homeodomain-like_sf"/>
</dbReference>